<name>A0A6A4HEG5_9AGAR</name>
<evidence type="ECO:0000313" key="1">
    <source>
        <dbReference type="EMBL" id="KAE9396210.1"/>
    </source>
</evidence>
<gene>
    <name evidence="1" type="ORF">BT96DRAFT_118003</name>
</gene>
<proteinExistence type="predicted"/>
<dbReference type="OrthoDB" id="2986625at2759"/>
<organism evidence="1 2">
    <name type="scientific">Gymnopus androsaceus JB14</name>
    <dbReference type="NCBI Taxonomy" id="1447944"/>
    <lineage>
        <taxon>Eukaryota</taxon>
        <taxon>Fungi</taxon>
        <taxon>Dikarya</taxon>
        <taxon>Basidiomycota</taxon>
        <taxon>Agaricomycotina</taxon>
        <taxon>Agaricomycetes</taxon>
        <taxon>Agaricomycetidae</taxon>
        <taxon>Agaricales</taxon>
        <taxon>Marasmiineae</taxon>
        <taxon>Omphalotaceae</taxon>
        <taxon>Gymnopus</taxon>
    </lineage>
</organism>
<dbReference type="AlphaFoldDB" id="A0A6A4HEG5"/>
<dbReference type="EMBL" id="ML769517">
    <property type="protein sequence ID" value="KAE9396210.1"/>
    <property type="molecule type" value="Genomic_DNA"/>
</dbReference>
<reference evidence="1" key="1">
    <citation type="journal article" date="2019" name="Environ. Microbiol.">
        <title>Fungal ecological strategies reflected in gene transcription - a case study of two litter decomposers.</title>
        <authorList>
            <person name="Barbi F."/>
            <person name="Kohler A."/>
            <person name="Barry K."/>
            <person name="Baskaran P."/>
            <person name="Daum C."/>
            <person name="Fauchery L."/>
            <person name="Ihrmark K."/>
            <person name="Kuo A."/>
            <person name="LaButti K."/>
            <person name="Lipzen A."/>
            <person name="Morin E."/>
            <person name="Grigoriev I.V."/>
            <person name="Henrissat B."/>
            <person name="Lindahl B."/>
            <person name="Martin F."/>
        </authorList>
    </citation>
    <scope>NUCLEOTIDE SEQUENCE</scope>
    <source>
        <strain evidence="1">JB14</strain>
    </source>
</reference>
<accession>A0A6A4HEG5</accession>
<protein>
    <submittedName>
        <fullName evidence="1">Uncharacterized protein</fullName>
    </submittedName>
</protein>
<sequence length="315" mass="35830">MLLLDFPNELLHRIILLVESQQDLQALGSAFMQLGPIIDPLIYANISIRLYNDGIRSMHNENGATPNKLQLRHARSLKITTDQPYYPRPGSKKFGPINQKKSSNLKTLLIHWYKGPLKDLKNVVALLVNVISVQWIVPDCSFIRSYGWSFPSGTACLDFTSILKIVASLPSLDTFSFNVFNPMHLFNNTRFGLGHLRSLKSLAFTSQIVGTPNFRARIIGPLILVMRNNPELEDLSLDFVGRNLLERGETLFLENLLQGVPVGQPLRLKRLSYSCLRMECPNQSRIYYSSETPNDFGIPFTRVRKSLRVHCIHHD</sequence>
<dbReference type="Proteomes" id="UP000799118">
    <property type="component" value="Unassembled WGS sequence"/>
</dbReference>
<keyword evidence="2" id="KW-1185">Reference proteome</keyword>
<evidence type="ECO:0000313" key="2">
    <source>
        <dbReference type="Proteomes" id="UP000799118"/>
    </source>
</evidence>